<protein>
    <submittedName>
        <fullName evidence="1">Uncharacterized protein</fullName>
    </submittedName>
</protein>
<evidence type="ECO:0000313" key="1">
    <source>
        <dbReference type="EMBL" id="AUJ29609.1"/>
    </source>
</evidence>
<dbReference type="EMBL" id="CP018176">
    <property type="protein sequence ID" value="AUJ29609.1"/>
    <property type="molecule type" value="Genomic_DNA"/>
</dbReference>
<dbReference type="Proteomes" id="UP000314960">
    <property type="component" value="Chromosome"/>
</dbReference>
<dbReference type="RefSeq" id="WP_141053196.1">
    <property type="nucleotide sequence ID" value="NZ_CP018176.1"/>
</dbReference>
<reference evidence="1 2" key="1">
    <citation type="submission" date="2016-11" db="EMBL/GenBank/DDBJ databases">
        <title>Interaction between Lactobacillus species and yeast in water kefir.</title>
        <authorList>
            <person name="Behr J."/>
            <person name="Xu D."/>
            <person name="Vogel R.F."/>
        </authorList>
    </citation>
    <scope>NUCLEOTIDE SEQUENCE [LARGE SCALE GENOMIC DNA]</scope>
    <source>
        <strain evidence="1 2">TMW 1.1822</strain>
    </source>
</reference>
<dbReference type="KEGG" id="lhw:BSQ49_04985"/>
<name>A0A3S6QPL8_9LACO</name>
<sequence length="67" mass="7645">MEKYIFVDVNGEILKVGDKIIYNDKEQFVITKILKGAIIALGGKENTIWTNRVFDRVTVANLCEKVE</sequence>
<accession>A0A3S6QPL8</accession>
<evidence type="ECO:0000313" key="2">
    <source>
        <dbReference type="Proteomes" id="UP000314960"/>
    </source>
</evidence>
<proteinExistence type="predicted"/>
<gene>
    <name evidence="1" type="ORF">BSQ49_04985</name>
</gene>
<dbReference type="AlphaFoldDB" id="A0A3S6QPL8"/>
<organism evidence="1 2">
    <name type="scientific">Liquorilactobacillus hordei</name>
    <dbReference type="NCBI Taxonomy" id="468911"/>
    <lineage>
        <taxon>Bacteria</taxon>
        <taxon>Bacillati</taxon>
        <taxon>Bacillota</taxon>
        <taxon>Bacilli</taxon>
        <taxon>Lactobacillales</taxon>
        <taxon>Lactobacillaceae</taxon>
        <taxon>Liquorilactobacillus</taxon>
    </lineage>
</organism>